<dbReference type="HOGENOM" id="CLU_194558_2_0_6"/>
<accession>N8XND0</accession>
<evidence type="ECO:0000313" key="1">
    <source>
        <dbReference type="EMBL" id="ENV08968.1"/>
    </source>
</evidence>
<evidence type="ECO:0008006" key="3">
    <source>
        <dbReference type="Google" id="ProtNLM"/>
    </source>
</evidence>
<dbReference type="STRING" id="1144672.F966_02613"/>
<gene>
    <name evidence="1" type="ORF">F966_02613</name>
</gene>
<proteinExistence type="predicted"/>
<name>N8XND0_9GAMM</name>
<dbReference type="InterPro" id="IPR019226">
    <property type="entry name" value="DUF2158"/>
</dbReference>
<evidence type="ECO:0000313" key="2">
    <source>
        <dbReference type="Proteomes" id="UP000013209"/>
    </source>
</evidence>
<dbReference type="EMBL" id="APPH01000010">
    <property type="protein sequence ID" value="ENV08968.1"/>
    <property type="molecule type" value="Genomic_DNA"/>
</dbReference>
<protein>
    <recommendedName>
        <fullName evidence="3">DUF2158 domain-containing protein</fullName>
    </recommendedName>
</protein>
<dbReference type="Proteomes" id="UP000013209">
    <property type="component" value="Unassembled WGS sequence"/>
</dbReference>
<organism evidence="1 2">
    <name type="scientific">Acinetobacter higginsii</name>
    <dbReference type="NCBI Taxonomy" id="70347"/>
    <lineage>
        <taxon>Bacteria</taxon>
        <taxon>Pseudomonadati</taxon>
        <taxon>Pseudomonadota</taxon>
        <taxon>Gammaproteobacteria</taxon>
        <taxon>Moraxellales</taxon>
        <taxon>Moraxellaceae</taxon>
        <taxon>Acinetobacter</taxon>
    </lineage>
</organism>
<dbReference type="PATRIC" id="fig|1144672.3.peg.2506"/>
<dbReference type="RefSeq" id="WP_004805811.1">
    <property type="nucleotide sequence ID" value="NZ_KB849440.1"/>
</dbReference>
<dbReference type="AlphaFoldDB" id="N8XND0"/>
<reference evidence="1 2" key="1">
    <citation type="submission" date="2013-02" db="EMBL/GenBank/DDBJ databases">
        <title>The Genome Sequence of Acinetobacter sp. CIP 56.2.</title>
        <authorList>
            <consortium name="The Broad Institute Genome Sequencing Platform"/>
            <consortium name="The Broad Institute Genome Sequencing Center for Infectious Disease"/>
            <person name="Cerqueira G."/>
            <person name="Feldgarden M."/>
            <person name="Courvalin P."/>
            <person name="Perichon B."/>
            <person name="Grillot-Courvalin C."/>
            <person name="Clermont D."/>
            <person name="Rocha E."/>
            <person name="Yoon E.-J."/>
            <person name="Nemec A."/>
            <person name="Walker B."/>
            <person name="Young S.K."/>
            <person name="Zeng Q."/>
            <person name="Gargeya S."/>
            <person name="Fitzgerald M."/>
            <person name="Haas B."/>
            <person name="Abouelleil A."/>
            <person name="Alvarado L."/>
            <person name="Arachchi H.M."/>
            <person name="Berlin A.M."/>
            <person name="Chapman S.B."/>
            <person name="Dewar J."/>
            <person name="Goldberg J."/>
            <person name="Griggs A."/>
            <person name="Gujja S."/>
            <person name="Hansen M."/>
            <person name="Howarth C."/>
            <person name="Imamovic A."/>
            <person name="Larimer J."/>
            <person name="McCowan C."/>
            <person name="Murphy C."/>
            <person name="Neiman D."/>
            <person name="Pearson M."/>
            <person name="Priest M."/>
            <person name="Roberts A."/>
            <person name="Saif S."/>
            <person name="Shea T."/>
            <person name="Sisk P."/>
            <person name="Sykes S."/>
            <person name="Wortman J."/>
            <person name="Nusbaum C."/>
            <person name="Birren B."/>
        </authorList>
    </citation>
    <scope>NUCLEOTIDE SEQUENCE [LARGE SCALE GENOMIC DNA]</scope>
    <source>
        <strain evidence="1 2">CIP 56.2</strain>
    </source>
</reference>
<dbReference type="Pfam" id="PF09926">
    <property type="entry name" value="DUF2158"/>
    <property type="match status" value="1"/>
</dbReference>
<comment type="caution">
    <text evidence="1">The sequence shown here is derived from an EMBL/GenBank/DDBJ whole genome shotgun (WGS) entry which is preliminary data.</text>
</comment>
<sequence length="54" mass="5898">MSVKAGDVVKLKSGGISMTVERIRKDNAKAVCVWVVEGEVKSYDFSPEALKVIE</sequence>